<dbReference type="AlphaFoldDB" id="A0A2S4MF07"/>
<feature type="binding site" description="axial binding residue" evidence="7">
    <location>
        <position position="445"/>
    </location>
    <ligand>
        <name>heme</name>
        <dbReference type="ChEBI" id="CHEBI:30413"/>
    </ligand>
    <ligandPart>
        <name>Fe</name>
        <dbReference type="ChEBI" id="CHEBI:18248"/>
    </ligandPart>
</feature>
<dbReference type="GO" id="GO:0020037">
    <property type="term" value="F:heme binding"/>
    <property type="evidence" value="ECO:0007669"/>
    <property type="project" value="InterPro"/>
</dbReference>
<evidence type="ECO:0000313" key="8">
    <source>
        <dbReference type="EMBL" id="POR53326.1"/>
    </source>
</evidence>
<dbReference type="EMBL" id="PQFZ01000004">
    <property type="protein sequence ID" value="POR53326.1"/>
    <property type="molecule type" value="Genomic_DNA"/>
</dbReference>
<evidence type="ECO:0000256" key="3">
    <source>
        <dbReference type="ARBA" id="ARBA00022723"/>
    </source>
</evidence>
<proteinExistence type="inferred from homology"/>
<protein>
    <submittedName>
        <fullName evidence="8">Cytochrome P450</fullName>
    </submittedName>
</protein>
<keyword evidence="4" id="KW-0560">Oxidoreductase</keyword>
<sequence>MHDRPPASDSASGLAAAGPLSKPGAFWNKATSWLYRPAPIVERRSPGEFVPCHPQPLRKDPNFVQIVLGARHNLIGGWMADHYRSGIDSFRIARRQIVVVNSPEHIKYVLVTRHANFERKSPQMRRALEALLGDGLFISDGDVWKKRRPLVADIVHKRRLPEFGQTMEDAALSVADEWARLPEGTEVELTEEMGRLTAAIISRAVFGKSIAREAAQQVVDGFSTYQRAADSFNLGYFLGADEGWPALGGRRRRRAIAMVHGVVESVVNAHLAGEGDAGSMVDLLIRRNQRSTAAPLDVTALRNEAATIFMAGHETTATTLTWAWYLLANAPWVAQKLHEEIEAVCGSRPPTLSDLPQLGWCRAVIQEALRLYPPVPLLPRQAIEADRIGHIAVEKSALIMIAPWLLHRAVDLWDKPNHFLPERFLEGASINPFAFIPFAVGPRICPGMNFGQDEATLCLAILAQRFTVTPREGYKVEPVCRLTLRPNGGLPARVMRRPTARLM</sequence>
<accession>A0A2S4MF07</accession>
<gene>
    <name evidence="8" type="ORF">CYD53_104302</name>
</gene>
<dbReference type="InterPro" id="IPR002401">
    <property type="entry name" value="Cyt_P450_E_grp-I"/>
</dbReference>
<dbReference type="Proteomes" id="UP000236919">
    <property type="component" value="Unassembled WGS sequence"/>
</dbReference>
<evidence type="ECO:0000256" key="2">
    <source>
        <dbReference type="ARBA" id="ARBA00022617"/>
    </source>
</evidence>
<evidence type="ECO:0000256" key="1">
    <source>
        <dbReference type="ARBA" id="ARBA00010617"/>
    </source>
</evidence>
<keyword evidence="3 7" id="KW-0479">Metal-binding</keyword>
<dbReference type="SUPFAM" id="SSF48264">
    <property type="entry name" value="Cytochrome P450"/>
    <property type="match status" value="1"/>
</dbReference>
<keyword evidence="6" id="KW-0503">Monooxygenase</keyword>
<evidence type="ECO:0000256" key="7">
    <source>
        <dbReference type="PIRSR" id="PIRSR602401-1"/>
    </source>
</evidence>
<evidence type="ECO:0000313" key="9">
    <source>
        <dbReference type="Proteomes" id="UP000236919"/>
    </source>
</evidence>
<dbReference type="PANTHER" id="PTHR24291:SF50">
    <property type="entry name" value="BIFUNCTIONAL ALBAFLAVENONE MONOOXYGENASE_TERPENE SYNTHASE"/>
    <property type="match status" value="1"/>
</dbReference>
<reference evidence="8 9" key="1">
    <citation type="submission" date="2018-01" db="EMBL/GenBank/DDBJ databases">
        <title>Genomic Encyclopedia of Type Strains, Phase III (KMG-III): the genomes of soil and plant-associated and newly described type strains.</title>
        <authorList>
            <person name="Whitman W."/>
        </authorList>
    </citation>
    <scope>NUCLEOTIDE SEQUENCE [LARGE SCALE GENOMIC DNA]</scope>
    <source>
        <strain evidence="8 9">1131</strain>
    </source>
</reference>
<dbReference type="PRINTS" id="PR00463">
    <property type="entry name" value="EP450I"/>
</dbReference>
<dbReference type="Pfam" id="PF00067">
    <property type="entry name" value="p450"/>
    <property type="match status" value="1"/>
</dbReference>
<dbReference type="InterPro" id="IPR001128">
    <property type="entry name" value="Cyt_P450"/>
</dbReference>
<dbReference type="Gene3D" id="1.10.630.10">
    <property type="entry name" value="Cytochrome P450"/>
    <property type="match status" value="1"/>
</dbReference>
<dbReference type="GO" id="GO:0004497">
    <property type="term" value="F:monooxygenase activity"/>
    <property type="evidence" value="ECO:0007669"/>
    <property type="project" value="UniProtKB-KW"/>
</dbReference>
<dbReference type="InterPro" id="IPR036396">
    <property type="entry name" value="Cyt_P450_sf"/>
</dbReference>
<dbReference type="InterPro" id="IPR050196">
    <property type="entry name" value="Cytochrome_P450_Monoox"/>
</dbReference>
<dbReference type="GO" id="GO:0005506">
    <property type="term" value="F:iron ion binding"/>
    <property type="evidence" value="ECO:0007669"/>
    <property type="project" value="InterPro"/>
</dbReference>
<comment type="cofactor">
    <cofactor evidence="7">
        <name>heme</name>
        <dbReference type="ChEBI" id="CHEBI:30413"/>
    </cofactor>
</comment>
<evidence type="ECO:0000256" key="5">
    <source>
        <dbReference type="ARBA" id="ARBA00023004"/>
    </source>
</evidence>
<evidence type="ECO:0000256" key="4">
    <source>
        <dbReference type="ARBA" id="ARBA00023002"/>
    </source>
</evidence>
<dbReference type="GO" id="GO:0016705">
    <property type="term" value="F:oxidoreductase activity, acting on paired donors, with incorporation or reduction of molecular oxygen"/>
    <property type="evidence" value="ECO:0007669"/>
    <property type="project" value="InterPro"/>
</dbReference>
<comment type="similarity">
    <text evidence="1">Belongs to the cytochrome P450 family.</text>
</comment>
<name>A0A2S4MF07_9HYPH</name>
<dbReference type="PRINTS" id="PR00385">
    <property type="entry name" value="P450"/>
</dbReference>
<evidence type="ECO:0000256" key="6">
    <source>
        <dbReference type="ARBA" id="ARBA00023033"/>
    </source>
</evidence>
<dbReference type="PANTHER" id="PTHR24291">
    <property type="entry name" value="CYTOCHROME P450 FAMILY 4"/>
    <property type="match status" value="1"/>
</dbReference>
<keyword evidence="2 7" id="KW-0349">Heme</keyword>
<keyword evidence="9" id="KW-1185">Reference proteome</keyword>
<organism evidence="8 9">
    <name type="scientific">Bosea psychrotolerans</name>
    <dbReference type="NCBI Taxonomy" id="1871628"/>
    <lineage>
        <taxon>Bacteria</taxon>
        <taxon>Pseudomonadati</taxon>
        <taxon>Pseudomonadota</taxon>
        <taxon>Alphaproteobacteria</taxon>
        <taxon>Hyphomicrobiales</taxon>
        <taxon>Boseaceae</taxon>
        <taxon>Bosea</taxon>
    </lineage>
</organism>
<comment type="caution">
    <text evidence="8">The sequence shown here is derived from an EMBL/GenBank/DDBJ whole genome shotgun (WGS) entry which is preliminary data.</text>
</comment>
<keyword evidence="5 7" id="KW-0408">Iron</keyword>
<dbReference type="RefSeq" id="WP_245928159.1">
    <property type="nucleotide sequence ID" value="NZ_PQFZ01000004.1"/>
</dbReference>